<keyword evidence="2" id="KW-0808">Transferase</keyword>
<dbReference type="CDD" id="cd02440">
    <property type="entry name" value="AdoMet_MTases"/>
    <property type="match status" value="1"/>
</dbReference>
<feature type="compositionally biased region" description="Basic and acidic residues" evidence="3">
    <location>
        <begin position="329"/>
        <end position="341"/>
    </location>
</feature>
<dbReference type="Ensembl" id="ENSCMIT00000031446.1">
    <property type="protein sequence ID" value="ENSCMIP00000030974.1"/>
    <property type="gene ID" value="ENSCMIG00000013315.1"/>
</dbReference>
<dbReference type="Gene3D" id="3.40.50.150">
    <property type="entry name" value="Vaccinia Virus protein VP39"/>
    <property type="match status" value="2"/>
</dbReference>
<organism evidence="5 6">
    <name type="scientific">Callorhinchus milii</name>
    <name type="common">Ghost shark</name>
    <dbReference type="NCBI Taxonomy" id="7868"/>
    <lineage>
        <taxon>Eukaryota</taxon>
        <taxon>Metazoa</taxon>
        <taxon>Chordata</taxon>
        <taxon>Craniata</taxon>
        <taxon>Vertebrata</taxon>
        <taxon>Chondrichthyes</taxon>
        <taxon>Holocephali</taxon>
        <taxon>Chimaeriformes</taxon>
        <taxon>Callorhinchidae</taxon>
        <taxon>Callorhinchus</taxon>
    </lineage>
</organism>
<feature type="region of interest" description="Disordered" evidence="3">
    <location>
        <begin position="329"/>
        <end position="352"/>
    </location>
</feature>
<dbReference type="GO" id="GO:0106335">
    <property type="term" value="F:tRNA (5-carboxymethyluridine(34)-5-O)-methyltransferase activity"/>
    <property type="evidence" value="ECO:0007669"/>
    <property type="project" value="TreeGrafter"/>
</dbReference>
<dbReference type="Proteomes" id="UP000314986">
    <property type="component" value="Unassembled WGS sequence"/>
</dbReference>
<sequence length="452" mass="51490">MELEAIQLERAHVHNVYEQTAPYFTELRSKAWPRVRQFLLDQGPGSLIADIGCGIGKYLTVNTQAYTLGSDYCSTLLEIAKRHGHEVMVCDNLMLPFRDQCFNAVVSIGVIHHFSTKERRIRAISEMARTLRPGGQIMIYVWAMEQKQRRFEKQDIFVPWNKSLCSRPPSESGQSNSNNKSVIGSTVKAQELKRAAQSESSAVWAPSQDGSYTTDNYDPFGSCCLQMSHQQEHRFYKHLGRSLRSWFFSKSLDEATMRSHIEQLKSRRNLPDPIHTWTTHPVSMQPQGNLRISSLHCSLETVCPQLLKGHSFEDDEVFVENLKHDGAEWPEHSHQRSHRVESYTNGGLDTSQGHCVEGRQILQKDKETESSQGGEAQLLKRTLPSDTIANCGAVALEDKQVENADDTDFMRYYHVFREGELSQLIEENVSELHILSSCYDHGNWCVIAEKES</sequence>
<gene>
    <name evidence="5" type="primary">LOC103178183</name>
</gene>
<name>A0A4W3IKU2_CALMI</name>
<dbReference type="AlphaFoldDB" id="A0A4W3IKU2"/>
<dbReference type="OMA" id="HGNWCIV"/>
<reference evidence="6" key="2">
    <citation type="journal article" date="2007" name="PLoS Biol.">
        <title>Survey sequencing and comparative analysis of the elephant shark (Callorhinchus milii) genome.</title>
        <authorList>
            <person name="Venkatesh B."/>
            <person name="Kirkness E.F."/>
            <person name="Loh Y.H."/>
            <person name="Halpern A.L."/>
            <person name="Lee A.P."/>
            <person name="Johnson J."/>
            <person name="Dandona N."/>
            <person name="Viswanathan L.D."/>
            <person name="Tay A."/>
            <person name="Venter J.C."/>
            <person name="Strausberg R.L."/>
            <person name="Brenner S."/>
        </authorList>
    </citation>
    <scope>NUCLEOTIDE SEQUENCE [LARGE SCALE GENOMIC DNA]</scope>
</reference>
<dbReference type="InterPro" id="IPR029063">
    <property type="entry name" value="SAM-dependent_MTases_sf"/>
</dbReference>
<evidence type="ECO:0000259" key="4">
    <source>
        <dbReference type="Pfam" id="PF08241"/>
    </source>
</evidence>
<evidence type="ECO:0000256" key="2">
    <source>
        <dbReference type="ARBA" id="ARBA00022679"/>
    </source>
</evidence>
<evidence type="ECO:0000256" key="3">
    <source>
        <dbReference type="SAM" id="MobiDB-lite"/>
    </source>
</evidence>
<dbReference type="InterPro" id="IPR013216">
    <property type="entry name" value="Methyltransf_11"/>
</dbReference>
<evidence type="ECO:0000313" key="5">
    <source>
        <dbReference type="Ensembl" id="ENSCMIP00000030974.1"/>
    </source>
</evidence>
<dbReference type="GO" id="GO:0002098">
    <property type="term" value="P:tRNA wobble uridine modification"/>
    <property type="evidence" value="ECO:0007669"/>
    <property type="project" value="TreeGrafter"/>
</dbReference>
<dbReference type="OrthoDB" id="271595at2759"/>
<feature type="compositionally biased region" description="Polar residues" evidence="3">
    <location>
        <begin position="342"/>
        <end position="352"/>
    </location>
</feature>
<dbReference type="InParanoid" id="A0A4W3IKU2"/>
<reference evidence="5" key="5">
    <citation type="submission" date="2025-09" db="UniProtKB">
        <authorList>
            <consortium name="Ensembl"/>
        </authorList>
    </citation>
    <scope>IDENTIFICATION</scope>
</reference>
<accession>A0A4W3IKU2</accession>
<dbReference type="GeneID" id="103178183"/>
<dbReference type="Pfam" id="PF08241">
    <property type="entry name" value="Methyltransf_11"/>
    <property type="match status" value="1"/>
</dbReference>
<proteinExistence type="predicted"/>
<feature type="domain" description="Methyltransferase type 11" evidence="4">
    <location>
        <begin position="50"/>
        <end position="139"/>
    </location>
</feature>
<dbReference type="PANTHER" id="PTHR13069">
    <property type="entry name" value="ALKYLATED DNA REPAIR PROTEIN ALKB HOMOLOG 8"/>
    <property type="match status" value="1"/>
</dbReference>
<dbReference type="PANTHER" id="PTHR13069:SF36">
    <property type="entry name" value="TRNA METHYLTRANSFERASE 9B-RELATED"/>
    <property type="match status" value="1"/>
</dbReference>
<dbReference type="GO" id="GO:0005634">
    <property type="term" value="C:nucleus"/>
    <property type="evidence" value="ECO:0007669"/>
    <property type="project" value="TreeGrafter"/>
</dbReference>
<dbReference type="RefSeq" id="XP_007890976.1">
    <property type="nucleotide sequence ID" value="XM_007892785.1"/>
</dbReference>
<reference evidence="5" key="4">
    <citation type="submission" date="2025-08" db="UniProtKB">
        <authorList>
            <consortium name="Ensembl"/>
        </authorList>
    </citation>
    <scope>IDENTIFICATION</scope>
</reference>
<dbReference type="GO" id="GO:0000049">
    <property type="term" value="F:tRNA binding"/>
    <property type="evidence" value="ECO:0007669"/>
    <property type="project" value="TreeGrafter"/>
</dbReference>
<dbReference type="FunFam" id="3.40.50.150:FF:000195">
    <property type="entry name" value="Methyltransferase domain containing protein"/>
    <property type="match status" value="1"/>
</dbReference>
<reference evidence="6" key="1">
    <citation type="journal article" date="2006" name="Science">
        <title>Ancient noncoding elements conserved in the human genome.</title>
        <authorList>
            <person name="Venkatesh B."/>
            <person name="Kirkness E.F."/>
            <person name="Loh Y.H."/>
            <person name="Halpern A.L."/>
            <person name="Lee A.P."/>
            <person name="Johnson J."/>
            <person name="Dandona N."/>
            <person name="Viswanathan L.D."/>
            <person name="Tay A."/>
            <person name="Venter J.C."/>
            <person name="Strausberg R.L."/>
            <person name="Brenner S."/>
        </authorList>
    </citation>
    <scope>NUCLEOTIDE SEQUENCE [LARGE SCALE GENOMIC DNA]</scope>
</reference>
<keyword evidence="6" id="KW-1185">Reference proteome</keyword>
<protein>
    <submittedName>
        <fullName evidence="5">tRNA methyltransferase 9B (putative)</fullName>
    </submittedName>
</protein>
<dbReference type="GeneTree" id="ENSGT00940000160373"/>
<keyword evidence="1" id="KW-0489">Methyltransferase</keyword>
<dbReference type="InterPro" id="IPR051422">
    <property type="entry name" value="AlkB_tRNA_MeTrf/Diox"/>
</dbReference>
<dbReference type="SUPFAM" id="SSF53335">
    <property type="entry name" value="S-adenosyl-L-methionine-dependent methyltransferases"/>
    <property type="match status" value="1"/>
</dbReference>
<dbReference type="STRING" id="7868.ENSCMIP00000030974"/>
<dbReference type="GO" id="GO:0030488">
    <property type="term" value="P:tRNA methylation"/>
    <property type="evidence" value="ECO:0007669"/>
    <property type="project" value="TreeGrafter"/>
</dbReference>
<evidence type="ECO:0000256" key="1">
    <source>
        <dbReference type="ARBA" id="ARBA00022603"/>
    </source>
</evidence>
<dbReference type="GO" id="GO:0008757">
    <property type="term" value="F:S-adenosylmethionine-dependent methyltransferase activity"/>
    <property type="evidence" value="ECO:0007669"/>
    <property type="project" value="InterPro"/>
</dbReference>
<evidence type="ECO:0000313" key="6">
    <source>
        <dbReference type="Proteomes" id="UP000314986"/>
    </source>
</evidence>
<dbReference type="GO" id="GO:0005737">
    <property type="term" value="C:cytoplasm"/>
    <property type="evidence" value="ECO:0007669"/>
    <property type="project" value="TreeGrafter"/>
</dbReference>
<reference evidence="6" key="3">
    <citation type="journal article" date="2014" name="Nature">
        <title>Elephant shark genome provides unique insights into gnathostome evolution.</title>
        <authorList>
            <consortium name="International Elephant Shark Genome Sequencing Consortium"/>
            <person name="Venkatesh B."/>
            <person name="Lee A.P."/>
            <person name="Ravi V."/>
            <person name="Maurya A.K."/>
            <person name="Lian M.M."/>
            <person name="Swann J.B."/>
            <person name="Ohta Y."/>
            <person name="Flajnik M.F."/>
            <person name="Sutoh Y."/>
            <person name="Kasahara M."/>
            <person name="Hoon S."/>
            <person name="Gangu V."/>
            <person name="Roy S.W."/>
            <person name="Irimia M."/>
            <person name="Korzh V."/>
            <person name="Kondrychyn I."/>
            <person name="Lim Z.W."/>
            <person name="Tay B.H."/>
            <person name="Tohari S."/>
            <person name="Kong K.W."/>
            <person name="Ho S."/>
            <person name="Lorente-Galdos B."/>
            <person name="Quilez J."/>
            <person name="Marques-Bonet T."/>
            <person name="Raney B.J."/>
            <person name="Ingham P.W."/>
            <person name="Tay A."/>
            <person name="Hillier L.W."/>
            <person name="Minx P."/>
            <person name="Boehm T."/>
            <person name="Wilson R.K."/>
            <person name="Brenner S."/>
            <person name="Warren W.C."/>
        </authorList>
    </citation>
    <scope>NUCLEOTIDE SEQUENCE [LARGE SCALE GENOMIC DNA]</scope>
</reference>